<dbReference type="InterPro" id="IPR025245">
    <property type="entry name" value="DUF4197"/>
</dbReference>
<keyword evidence="3" id="KW-1185">Reference proteome</keyword>
<evidence type="ECO:0000313" key="2">
    <source>
        <dbReference type="EMBL" id="CAD7288081.1"/>
    </source>
</evidence>
<evidence type="ECO:0008006" key="4">
    <source>
        <dbReference type="Google" id="ProtNLM"/>
    </source>
</evidence>
<feature type="signal peptide" evidence="1">
    <location>
        <begin position="1"/>
        <end position="18"/>
    </location>
</feature>
<keyword evidence="1" id="KW-0732">Signal</keyword>
<dbReference type="RefSeq" id="WP_229932632.1">
    <property type="nucleotide sequence ID" value="NZ_CAJHOF010000006.1"/>
</dbReference>
<sequence>MKKLLLFLSVIVALNLHAFDLNKVINKAQEISSSSNSGDYKSLLNKALQSAVDDLSKNGYLNNAVAEIELPATLKTAANLASKVGGEKYATELTKSINEAATKAVGGASKVFAQTISNMSEDDIKSLFSSSDNALTNYLQTHANDELSAVFKPIIEEMMSKNSFATAYNTLNSYVKDNALTKSQVATNLKDIASNLGLSDGANDGDLNDYITRKSLDGLFNLMSEKESNLRNTSVKSIINKFK</sequence>
<gene>
    <name evidence="2" type="ORF">LMG7974_00823</name>
</gene>
<organism evidence="2 3">
    <name type="scientific">Campylobacter majalis</name>
    <dbReference type="NCBI Taxonomy" id="2790656"/>
    <lineage>
        <taxon>Bacteria</taxon>
        <taxon>Pseudomonadati</taxon>
        <taxon>Campylobacterota</taxon>
        <taxon>Epsilonproteobacteria</taxon>
        <taxon>Campylobacterales</taxon>
        <taxon>Campylobacteraceae</taxon>
        <taxon>Campylobacter</taxon>
    </lineage>
</organism>
<dbReference type="EMBL" id="CAJHOF010000006">
    <property type="protein sequence ID" value="CAD7288081.1"/>
    <property type="molecule type" value="Genomic_DNA"/>
</dbReference>
<name>A0ABM8Q5K2_9BACT</name>
<dbReference type="Pfam" id="PF13852">
    <property type="entry name" value="DUF4197"/>
    <property type="match status" value="1"/>
</dbReference>
<proteinExistence type="predicted"/>
<dbReference type="Proteomes" id="UP000789803">
    <property type="component" value="Unassembled WGS sequence"/>
</dbReference>
<protein>
    <recommendedName>
        <fullName evidence="4">DUF4197 domain-containing protein</fullName>
    </recommendedName>
</protein>
<feature type="chain" id="PRO_5047358379" description="DUF4197 domain-containing protein" evidence="1">
    <location>
        <begin position="19"/>
        <end position="243"/>
    </location>
</feature>
<reference evidence="2 3" key="1">
    <citation type="submission" date="2020-11" db="EMBL/GenBank/DDBJ databases">
        <authorList>
            <person name="Peeters C."/>
        </authorList>
    </citation>
    <scope>NUCLEOTIDE SEQUENCE [LARGE SCALE GENOMIC DNA]</scope>
    <source>
        <strain evidence="2 3">LMG 7974</strain>
    </source>
</reference>
<evidence type="ECO:0000313" key="3">
    <source>
        <dbReference type="Proteomes" id="UP000789803"/>
    </source>
</evidence>
<evidence type="ECO:0000256" key="1">
    <source>
        <dbReference type="SAM" id="SignalP"/>
    </source>
</evidence>
<comment type="caution">
    <text evidence="2">The sequence shown here is derived from an EMBL/GenBank/DDBJ whole genome shotgun (WGS) entry which is preliminary data.</text>
</comment>
<accession>A0ABM8Q5K2</accession>